<reference evidence="3" key="1">
    <citation type="submission" date="2009-09" db="EMBL/GenBank/DDBJ databases">
        <title>The complete chromosome of Sebaldella termitidis ATCC 33386.</title>
        <authorList>
            <consortium name="US DOE Joint Genome Institute (JGI-PGF)"/>
            <person name="Lucas S."/>
            <person name="Copeland A."/>
            <person name="Lapidus A."/>
            <person name="Glavina del Rio T."/>
            <person name="Dalin E."/>
            <person name="Tice H."/>
            <person name="Bruce D."/>
            <person name="Goodwin L."/>
            <person name="Pitluck S."/>
            <person name="Kyrpides N."/>
            <person name="Mavromatis K."/>
            <person name="Ivanova N."/>
            <person name="Mikhailova N."/>
            <person name="Sims D."/>
            <person name="Meincke L."/>
            <person name="Brettin T."/>
            <person name="Detter J.C."/>
            <person name="Han C."/>
            <person name="Larimer F."/>
            <person name="Land M."/>
            <person name="Hauser L."/>
            <person name="Markowitz V."/>
            <person name="Cheng J.F."/>
            <person name="Hugenholtz P."/>
            <person name="Woyke T."/>
            <person name="Wu D."/>
            <person name="Eisen J.A."/>
        </authorList>
    </citation>
    <scope>NUCLEOTIDE SEQUENCE [LARGE SCALE GENOMIC DNA]</scope>
    <source>
        <strain evidence="3">ATCC 33386 / NCTC 11300</strain>
    </source>
</reference>
<dbReference type="KEGG" id="str:Sterm_0372"/>
<dbReference type="EMBL" id="CP001739">
    <property type="protein sequence ID" value="ACZ07256.1"/>
    <property type="molecule type" value="Genomic_DNA"/>
</dbReference>
<organism evidence="2 3">
    <name type="scientific">Sebaldella termitidis (strain ATCC 33386 / NCTC 11300)</name>
    <dbReference type="NCBI Taxonomy" id="526218"/>
    <lineage>
        <taxon>Bacteria</taxon>
        <taxon>Fusobacteriati</taxon>
        <taxon>Fusobacteriota</taxon>
        <taxon>Fusobacteriia</taxon>
        <taxon>Fusobacteriales</taxon>
        <taxon>Leptotrichiaceae</taxon>
        <taxon>Sebaldella</taxon>
    </lineage>
</organism>
<dbReference type="HOGENOM" id="CLU_1314679_0_0_0"/>
<evidence type="ECO:0000313" key="3">
    <source>
        <dbReference type="Proteomes" id="UP000000845"/>
    </source>
</evidence>
<reference evidence="2 3" key="2">
    <citation type="journal article" date="2010" name="Stand. Genomic Sci.">
        <title>Complete genome sequence of Sebaldella termitidis type strain (NCTC 11300).</title>
        <authorList>
            <person name="Harmon-Smith M."/>
            <person name="Celia L."/>
            <person name="Chertkov O."/>
            <person name="Lapidus A."/>
            <person name="Copeland A."/>
            <person name="Glavina Del Rio T."/>
            <person name="Nolan M."/>
            <person name="Lucas S."/>
            <person name="Tice H."/>
            <person name="Cheng J.F."/>
            <person name="Han C."/>
            <person name="Detter J.C."/>
            <person name="Bruce D."/>
            <person name="Goodwin L."/>
            <person name="Pitluck S."/>
            <person name="Pati A."/>
            <person name="Liolios K."/>
            <person name="Ivanova N."/>
            <person name="Mavromatis K."/>
            <person name="Mikhailova N."/>
            <person name="Chen A."/>
            <person name="Palaniappan K."/>
            <person name="Land M."/>
            <person name="Hauser L."/>
            <person name="Chang Y.J."/>
            <person name="Jeffries C.D."/>
            <person name="Brettin T."/>
            <person name="Goker M."/>
            <person name="Beck B."/>
            <person name="Bristow J."/>
            <person name="Eisen J.A."/>
            <person name="Markowitz V."/>
            <person name="Hugenholtz P."/>
            <person name="Kyrpides N.C."/>
            <person name="Klenk H.P."/>
            <person name="Chen F."/>
        </authorList>
    </citation>
    <scope>NUCLEOTIDE SEQUENCE [LARGE SCALE GENOMIC DNA]</scope>
    <source>
        <strain evidence="3">ATCC 33386 / NCTC 11300</strain>
    </source>
</reference>
<gene>
    <name evidence="2" type="ordered locus">Sterm_0372</name>
</gene>
<evidence type="ECO:0000259" key="1">
    <source>
        <dbReference type="PROSITE" id="PS50943"/>
    </source>
</evidence>
<dbReference type="eggNOG" id="COG1396">
    <property type="taxonomic scope" value="Bacteria"/>
</dbReference>
<feature type="domain" description="HTH cro/C1-type" evidence="1">
    <location>
        <begin position="16"/>
        <end position="71"/>
    </location>
</feature>
<proteinExistence type="predicted"/>
<dbReference type="InterPro" id="IPR001387">
    <property type="entry name" value="Cro/C1-type_HTH"/>
</dbReference>
<sequence length="209" mass="24384">MFKVTYNDALKLGDILKELRHKKELTFKELEKATGVDSATLSRLEQGTILRINPMILKSLADFYSINLLTLYNLINYITEDDILNYYTTLSTKKELEKEEIEIIPFSKFNSINSTYSKDFLKFPYVSKVCKAVEINKEYVVIFNPEIKILNIKDVGIFKNQDDIFISNYYKKDKTIVLINYFDKKITVFNNLNDVKILGKVVAIINYNL</sequence>
<keyword evidence="3" id="KW-1185">Reference proteome</keyword>
<dbReference type="PROSITE" id="PS50943">
    <property type="entry name" value="HTH_CROC1"/>
    <property type="match status" value="1"/>
</dbReference>
<evidence type="ECO:0000313" key="2">
    <source>
        <dbReference type="EMBL" id="ACZ07256.1"/>
    </source>
</evidence>
<dbReference type="Gene3D" id="1.10.260.40">
    <property type="entry name" value="lambda repressor-like DNA-binding domains"/>
    <property type="match status" value="1"/>
</dbReference>
<dbReference type="CDD" id="cd00093">
    <property type="entry name" value="HTH_XRE"/>
    <property type="match status" value="1"/>
</dbReference>
<dbReference type="SUPFAM" id="SSF47413">
    <property type="entry name" value="lambda repressor-like DNA-binding domains"/>
    <property type="match status" value="1"/>
</dbReference>
<name>D1ALY8_SEBTE</name>
<dbReference type="GO" id="GO:0003677">
    <property type="term" value="F:DNA binding"/>
    <property type="evidence" value="ECO:0007669"/>
    <property type="project" value="InterPro"/>
</dbReference>
<dbReference type="Proteomes" id="UP000000845">
    <property type="component" value="Chromosome"/>
</dbReference>
<dbReference type="RefSeq" id="WP_012859855.1">
    <property type="nucleotide sequence ID" value="NC_013517.1"/>
</dbReference>
<dbReference type="InterPro" id="IPR010982">
    <property type="entry name" value="Lambda_DNA-bd_dom_sf"/>
</dbReference>
<dbReference type="SMART" id="SM00530">
    <property type="entry name" value="HTH_XRE"/>
    <property type="match status" value="1"/>
</dbReference>
<protein>
    <submittedName>
        <fullName evidence="2">Transcriptional regulator, XRE family</fullName>
    </submittedName>
</protein>
<dbReference type="Pfam" id="PF13560">
    <property type="entry name" value="HTH_31"/>
    <property type="match status" value="1"/>
</dbReference>
<accession>D1ALY8</accession>
<dbReference type="AlphaFoldDB" id="D1ALY8"/>